<accession>A0AA40D886</accession>
<dbReference type="AlphaFoldDB" id="A0AA40D886"/>
<proteinExistence type="predicted"/>
<keyword evidence="2" id="KW-1185">Reference proteome</keyword>
<gene>
    <name evidence="1" type="ORF">QBC41DRAFT_348419</name>
</gene>
<evidence type="ECO:0000313" key="1">
    <source>
        <dbReference type="EMBL" id="KAK0666907.1"/>
    </source>
</evidence>
<evidence type="ECO:0008006" key="3">
    <source>
        <dbReference type="Google" id="ProtNLM"/>
    </source>
</evidence>
<name>A0AA40D886_9PEZI</name>
<dbReference type="EMBL" id="JAULSY010000080">
    <property type="protein sequence ID" value="KAK0666907.1"/>
    <property type="molecule type" value="Genomic_DNA"/>
</dbReference>
<evidence type="ECO:0000313" key="2">
    <source>
        <dbReference type="Proteomes" id="UP001174997"/>
    </source>
</evidence>
<dbReference type="Proteomes" id="UP001174997">
    <property type="component" value="Unassembled WGS sequence"/>
</dbReference>
<reference evidence="1" key="1">
    <citation type="submission" date="2023-06" db="EMBL/GenBank/DDBJ databases">
        <title>Genome-scale phylogeny and comparative genomics of the fungal order Sordariales.</title>
        <authorList>
            <consortium name="Lawrence Berkeley National Laboratory"/>
            <person name="Hensen N."/>
            <person name="Bonometti L."/>
            <person name="Westerberg I."/>
            <person name="Brannstrom I.O."/>
            <person name="Guillou S."/>
            <person name="Cros-Aarteil S."/>
            <person name="Calhoun S."/>
            <person name="Haridas S."/>
            <person name="Kuo A."/>
            <person name="Mondo S."/>
            <person name="Pangilinan J."/>
            <person name="Riley R."/>
            <person name="Labutti K."/>
            <person name="Andreopoulos B."/>
            <person name="Lipzen A."/>
            <person name="Chen C."/>
            <person name="Yanf M."/>
            <person name="Daum C."/>
            <person name="Ng V."/>
            <person name="Clum A."/>
            <person name="Steindorff A."/>
            <person name="Ohm R."/>
            <person name="Martin F."/>
            <person name="Silar P."/>
            <person name="Natvig D."/>
            <person name="Lalanne C."/>
            <person name="Gautier V."/>
            <person name="Ament-Velasquez S.L."/>
            <person name="Kruys A."/>
            <person name="Hutchinson M.I."/>
            <person name="Powell A.J."/>
            <person name="Barry K."/>
            <person name="Miller A.N."/>
            <person name="Grigoriev I.V."/>
            <person name="Debuchy R."/>
            <person name="Gladieux P."/>
            <person name="Thoren M.H."/>
            <person name="Johannesson H."/>
        </authorList>
    </citation>
    <scope>NUCLEOTIDE SEQUENCE</scope>
    <source>
        <strain evidence="1">CBS 307.81</strain>
    </source>
</reference>
<sequence>MANVKSAMLPDFEVKFLLDETQVLDAASSKPAESLRAAFKLPEKPIRMDVQFLDTTSREIYNAGWSPRIRKVEGESGYELTYKKRYPIVDGQADGAIDASDLLTALSVARDEGFDVTETKYDAQVEWGFQKQTLSISRKKKVKKDSVGKKEMGLPDENESRKLLVEEIPGKFDDWLFEKWGRSLLSQAVIYGPVSAERYEGTWEGVEVDVEIWPLRVEGSDTDTETIVEISFKSDNGNQAGTTQKVLGDYLAERGWLVPRDSLKTQLIMDKYGPQELDGGEGVTGDYADMA</sequence>
<organism evidence="1 2">
    <name type="scientific">Cercophora samala</name>
    <dbReference type="NCBI Taxonomy" id="330535"/>
    <lineage>
        <taxon>Eukaryota</taxon>
        <taxon>Fungi</taxon>
        <taxon>Dikarya</taxon>
        <taxon>Ascomycota</taxon>
        <taxon>Pezizomycotina</taxon>
        <taxon>Sordariomycetes</taxon>
        <taxon>Sordariomycetidae</taxon>
        <taxon>Sordariales</taxon>
        <taxon>Lasiosphaeriaceae</taxon>
        <taxon>Cercophora</taxon>
    </lineage>
</organism>
<protein>
    <recommendedName>
        <fullName evidence="3">CYTH domain-containing protein</fullName>
    </recommendedName>
</protein>
<comment type="caution">
    <text evidence="1">The sequence shown here is derived from an EMBL/GenBank/DDBJ whole genome shotgun (WGS) entry which is preliminary data.</text>
</comment>